<feature type="chain" id="PRO_5046051626" evidence="2">
    <location>
        <begin position="24"/>
        <end position="314"/>
    </location>
</feature>
<dbReference type="RefSeq" id="WP_142870956.1">
    <property type="nucleotide sequence ID" value="NZ_CP045503.2"/>
</dbReference>
<protein>
    <submittedName>
        <fullName evidence="3">Uncharacterized protein</fullName>
    </submittedName>
</protein>
<gene>
    <name evidence="3" type="ORF">FM038_013135</name>
</gene>
<accession>A0ABX6V8H7</accession>
<sequence length="314" mass="35596">MKVKHVINLVCISTIMASLSGNAASLSASGAARPSDVVRKELIPTIKQCLSNGLYTKTLSKEYNLISNNRANSGYQGAIHDFGYGVSTSDFEVFKSTQNYMTDNDALFTRCKLIVKKKYKKYVITYQKAITIAEVKEEKKRADEAKKKASEAKKKADREREIKLAPLKSALKKIKTEIKEIESAHIPLQNELNKILIKPQYVKGLKRNDNIVVANSDRYGHVRILDHSRKITDKLTSECIMDSGKTYTYTKDNGFDETIKEFIWVDCQKTNELIKQGKGKKLLEKIKKIKEESKAKIKVLDLRIAELESQINTL</sequence>
<evidence type="ECO:0000313" key="4">
    <source>
        <dbReference type="Proteomes" id="UP000316416"/>
    </source>
</evidence>
<keyword evidence="2" id="KW-0732">Signal</keyword>
<evidence type="ECO:0000256" key="2">
    <source>
        <dbReference type="SAM" id="SignalP"/>
    </source>
</evidence>
<feature type="signal peptide" evidence="2">
    <location>
        <begin position="1"/>
        <end position="23"/>
    </location>
</feature>
<evidence type="ECO:0000313" key="3">
    <source>
        <dbReference type="EMBL" id="QPG58285.1"/>
    </source>
</evidence>
<keyword evidence="4" id="KW-1185">Reference proteome</keyword>
<organism evidence="3 4">
    <name type="scientific">Shewanella eurypsychrophilus</name>
    <dbReference type="NCBI Taxonomy" id="2593656"/>
    <lineage>
        <taxon>Bacteria</taxon>
        <taxon>Pseudomonadati</taxon>
        <taxon>Pseudomonadota</taxon>
        <taxon>Gammaproteobacteria</taxon>
        <taxon>Alteromonadales</taxon>
        <taxon>Shewanellaceae</taxon>
        <taxon>Shewanella</taxon>
    </lineage>
</organism>
<keyword evidence="1" id="KW-0175">Coiled coil</keyword>
<evidence type="ECO:0000256" key="1">
    <source>
        <dbReference type="SAM" id="Coils"/>
    </source>
</evidence>
<name>A0ABX6V8H7_9GAMM</name>
<feature type="coiled-coil region" evidence="1">
    <location>
        <begin position="128"/>
        <end position="162"/>
    </location>
</feature>
<proteinExistence type="predicted"/>
<dbReference type="EMBL" id="CP045503">
    <property type="protein sequence ID" value="QPG58285.1"/>
    <property type="molecule type" value="Genomic_DNA"/>
</dbReference>
<dbReference type="Proteomes" id="UP000316416">
    <property type="component" value="Chromosome"/>
</dbReference>
<reference evidence="3" key="1">
    <citation type="submission" date="2021-07" db="EMBL/GenBank/DDBJ databases">
        <title>Shewanella sp. YLB-07 whole genome sequence.</title>
        <authorList>
            <person name="Yu L."/>
        </authorList>
    </citation>
    <scope>NUCLEOTIDE SEQUENCE</scope>
    <source>
        <strain evidence="3">YLB-08</strain>
    </source>
</reference>